<reference evidence="2 3" key="1">
    <citation type="submission" date="2015-01" db="EMBL/GenBank/DDBJ databases">
        <title>Draft genome of the acidophilic iron oxidizer Ferrimicrobium acidiphilum strain T23.</title>
        <authorList>
            <person name="Poehlein A."/>
            <person name="Eisen S."/>
            <person name="Schloemann M."/>
            <person name="Johnson B.D."/>
            <person name="Daniel R."/>
            <person name="Muehling M."/>
        </authorList>
    </citation>
    <scope>NUCLEOTIDE SEQUENCE [LARGE SCALE GENOMIC DNA]</scope>
    <source>
        <strain evidence="2 3">T23</strain>
    </source>
</reference>
<dbReference type="PATRIC" id="fig|1121877.4.peg.173"/>
<dbReference type="EMBL" id="JXUW01000001">
    <property type="protein sequence ID" value="KJE78169.1"/>
    <property type="molecule type" value="Genomic_DNA"/>
</dbReference>
<accession>A0A0D8FYK6</accession>
<dbReference type="Gene3D" id="3.10.620.30">
    <property type="match status" value="1"/>
</dbReference>
<dbReference type="InterPro" id="IPR038765">
    <property type="entry name" value="Papain-like_cys_pep_sf"/>
</dbReference>
<proteinExistence type="predicted"/>
<dbReference type="STRING" id="1121877.FEAC_01610"/>
<protein>
    <submittedName>
        <fullName evidence="2">Transglutaminase-like superfamily protein</fullName>
    </submittedName>
</protein>
<dbReference type="GeneID" id="78371516"/>
<dbReference type="Pfam" id="PF01841">
    <property type="entry name" value="Transglut_core"/>
    <property type="match status" value="1"/>
</dbReference>
<dbReference type="PANTHER" id="PTHR33490:SF6">
    <property type="entry name" value="SLL1049 PROTEIN"/>
    <property type="match status" value="1"/>
</dbReference>
<gene>
    <name evidence="2" type="ORF">FEAC_01610</name>
</gene>
<evidence type="ECO:0000313" key="3">
    <source>
        <dbReference type="Proteomes" id="UP000032336"/>
    </source>
</evidence>
<dbReference type="eggNOG" id="COG1305">
    <property type="taxonomic scope" value="Bacteria"/>
</dbReference>
<dbReference type="Pfam" id="PF08379">
    <property type="entry name" value="Bact_transglu_N"/>
    <property type="match status" value="1"/>
</dbReference>
<dbReference type="SUPFAM" id="SSF54001">
    <property type="entry name" value="Cysteine proteinases"/>
    <property type="match status" value="1"/>
</dbReference>
<dbReference type="InterPro" id="IPR013589">
    <property type="entry name" value="Bac_transglu_N"/>
</dbReference>
<organism evidence="2 3">
    <name type="scientific">Ferrimicrobium acidiphilum DSM 19497</name>
    <dbReference type="NCBI Taxonomy" id="1121877"/>
    <lineage>
        <taxon>Bacteria</taxon>
        <taxon>Bacillati</taxon>
        <taxon>Actinomycetota</taxon>
        <taxon>Acidimicrobiia</taxon>
        <taxon>Acidimicrobiales</taxon>
        <taxon>Acidimicrobiaceae</taxon>
        <taxon>Ferrimicrobium</taxon>
    </lineage>
</organism>
<dbReference type="AlphaFoldDB" id="A0A0D8FYK6"/>
<dbReference type="InterPro" id="IPR002931">
    <property type="entry name" value="Transglutaminase-like"/>
</dbReference>
<evidence type="ECO:0000259" key="1">
    <source>
        <dbReference type="SMART" id="SM00460"/>
    </source>
</evidence>
<sequence>MTWILSIEHTSRYRYSEPSGGSFNEARMLPQSDRSQFVLQRHLIVTPSAHVLEYQDYWGTLTHVFEVHQPHHELSIIARSQVQTGTGPLTEPESPSWLHYRDPVFDDAFAEYLDPTDKTLIGNTDEVLSALDLLRCSATPRDAAQGASDLVHERLTYEVGSTAVSTSATEAWSIRKGVCQDFAHLCIGFLRRLGIPARYVSGYYYPDQEASIGELIDAESHAWVEAWVGSWLPLDPTNREVEPERYVVVGRGRDYSDVPPLVGIYSGIGSSTMEVHVGVVRQS</sequence>
<dbReference type="RefSeq" id="WP_035388062.1">
    <property type="nucleotide sequence ID" value="NZ_JQKF01000001.1"/>
</dbReference>
<dbReference type="OrthoDB" id="9804023at2"/>
<dbReference type="SMART" id="SM00460">
    <property type="entry name" value="TGc"/>
    <property type="match status" value="1"/>
</dbReference>
<dbReference type="Proteomes" id="UP000032336">
    <property type="component" value="Unassembled WGS sequence"/>
</dbReference>
<keyword evidence="3" id="KW-1185">Reference proteome</keyword>
<feature type="domain" description="Transglutaminase-like" evidence="1">
    <location>
        <begin position="171"/>
        <end position="238"/>
    </location>
</feature>
<dbReference type="PANTHER" id="PTHR33490">
    <property type="entry name" value="BLR5614 PROTEIN-RELATED"/>
    <property type="match status" value="1"/>
</dbReference>
<comment type="caution">
    <text evidence="2">The sequence shown here is derived from an EMBL/GenBank/DDBJ whole genome shotgun (WGS) entry which is preliminary data.</text>
</comment>
<evidence type="ECO:0000313" key="2">
    <source>
        <dbReference type="EMBL" id="KJE78169.1"/>
    </source>
</evidence>
<name>A0A0D8FYK6_9ACTN</name>